<evidence type="ECO:0000313" key="3">
    <source>
        <dbReference type="EMBL" id="QUX23028.1"/>
    </source>
</evidence>
<protein>
    <submittedName>
        <fullName evidence="3">Magnesium transporter</fullName>
    </submittedName>
</protein>
<proteinExistence type="predicted"/>
<dbReference type="InterPro" id="IPR025889">
    <property type="entry name" value="GSP17M-like_dom"/>
</dbReference>
<gene>
    <name evidence="3" type="ORF">KGD84_01050</name>
</gene>
<evidence type="ECO:0000313" key="4">
    <source>
        <dbReference type="Proteomes" id="UP000676079"/>
    </source>
</evidence>
<sequence length="162" mass="16928">MFSPDPRTLPTPPTGWSIGSYTAYTEAQRAVDHLAANGFPVEDLTIVGTGPRVVERVTGRLTWGRVLGSAALSGVWFGLLIGVVLGMFTPGGLLGSILAGLLAGVGASTAFAAMGYASLGGKRTFASRTEIVAEQYEVLSEPRSAERGRDLLARLALTSPTY</sequence>
<keyword evidence="1" id="KW-1133">Transmembrane helix</keyword>
<dbReference type="Pfam" id="PF11181">
    <property type="entry name" value="YflT"/>
    <property type="match status" value="1"/>
</dbReference>
<keyword evidence="4" id="KW-1185">Reference proteome</keyword>
<organism evidence="3 4">
    <name type="scientific">Nocardiopsis changdeensis</name>
    <dbReference type="NCBI Taxonomy" id="2831969"/>
    <lineage>
        <taxon>Bacteria</taxon>
        <taxon>Bacillati</taxon>
        <taxon>Actinomycetota</taxon>
        <taxon>Actinomycetes</taxon>
        <taxon>Streptosporangiales</taxon>
        <taxon>Nocardiopsidaceae</taxon>
        <taxon>Nocardiopsis</taxon>
    </lineage>
</organism>
<dbReference type="EMBL" id="CP074133">
    <property type="protein sequence ID" value="QUX23028.1"/>
    <property type="molecule type" value="Genomic_DNA"/>
</dbReference>
<dbReference type="RefSeq" id="WP_220564241.1">
    <property type="nucleotide sequence ID" value="NZ_CP074133.1"/>
</dbReference>
<keyword evidence="1" id="KW-0472">Membrane</keyword>
<evidence type="ECO:0000259" key="2">
    <source>
        <dbReference type="Pfam" id="PF11181"/>
    </source>
</evidence>
<reference evidence="3 4" key="1">
    <citation type="submission" date="2021-05" db="EMBL/GenBank/DDBJ databases">
        <title>Direct Submission.</title>
        <authorList>
            <person name="Li K."/>
            <person name="Gao J."/>
        </authorList>
    </citation>
    <scope>NUCLEOTIDE SEQUENCE [LARGE SCALE GENOMIC DNA]</scope>
    <source>
        <strain evidence="3 4">Mg02</strain>
    </source>
</reference>
<accession>A0ABX8BN56</accession>
<evidence type="ECO:0000256" key="1">
    <source>
        <dbReference type="SAM" id="Phobius"/>
    </source>
</evidence>
<name>A0ABX8BN56_9ACTN</name>
<feature type="transmembrane region" description="Helical" evidence="1">
    <location>
        <begin position="94"/>
        <end position="119"/>
    </location>
</feature>
<feature type="domain" description="General stress protein 17M-like" evidence="2">
    <location>
        <begin position="18"/>
        <end position="91"/>
    </location>
</feature>
<keyword evidence="1" id="KW-0812">Transmembrane</keyword>
<dbReference type="Proteomes" id="UP000676079">
    <property type="component" value="Chromosome"/>
</dbReference>
<feature type="transmembrane region" description="Helical" evidence="1">
    <location>
        <begin position="66"/>
        <end position="88"/>
    </location>
</feature>